<dbReference type="GO" id="GO:0006281">
    <property type="term" value="P:DNA repair"/>
    <property type="evidence" value="ECO:0007669"/>
    <property type="project" value="UniProtKB-UniRule"/>
</dbReference>
<keyword evidence="2" id="KW-0539">Nucleus</keyword>
<dbReference type="GO" id="GO:0051604">
    <property type="term" value="P:protein maturation"/>
    <property type="evidence" value="ECO:0007669"/>
    <property type="project" value="UniProtKB-UniRule"/>
</dbReference>
<dbReference type="VEuPathDB" id="FungiDB:I7I51_06600"/>
<gene>
    <name evidence="4" type="primary">MMS19</name>
    <name evidence="4" type="ORF">I7I51_06600</name>
</gene>
<reference evidence="4" key="1">
    <citation type="submission" date="2021-01" db="EMBL/GenBank/DDBJ databases">
        <title>Chromosome-level genome assembly of a human fungal pathogen reveals clustering of transcriptionally co-regulated genes.</title>
        <authorList>
            <person name="Voorhies M."/>
            <person name="Cohen S."/>
            <person name="Shea T.P."/>
            <person name="Petrus S."/>
            <person name="Munoz J.F."/>
            <person name="Poplawski S."/>
            <person name="Goldman W.E."/>
            <person name="Michael T."/>
            <person name="Cuomo C.A."/>
            <person name="Sil A."/>
            <person name="Beyhan S."/>
        </authorList>
    </citation>
    <scope>NUCLEOTIDE SEQUENCE</scope>
    <source>
        <strain evidence="4">WU24</strain>
    </source>
</reference>
<accession>A0A8A1MI91</accession>
<feature type="domain" description="MMS19 N-terminal" evidence="3">
    <location>
        <begin position="57"/>
        <end position="137"/>
    </location>
</feature>
<protein>
    <recommendedName>
        <fullName evidence="2">MMS19 nucleotide excision repair protein</fullName>
    </recommendedName>
</protein>
<evidence type="ECO:0000313" key="4">
    <source>
        <dbReference type="EMBL" id="QSS65751.1"/>
    </source>
</evidence>
<keyword evidence="2" id="KW-0227">DNA damage</keyword>
<dbReference type="Proteomes" id="UP000663671">
    <property type="component" value="Chromosome 3"/>
</dbReference>
<feature type="repeat" description="HEAT" evidence="1">
    <location>
        <begin position="56"/>
        <end position="94"/>
    </location>
</feature>
<keyword evidence="2" id="KW-0234">DNA repair</keyword>
<dbReference type="PANTHER" id="PTHR12891:SF0">
    <property type="entry name" value="MMS19 NUCLEOTIDE EXCISION REPAIR PROTEIN HOMOLOG"/>
    <property type="match status" value="1"/>
</dbReference>
<dbReference type="PANTHER" id="PTHR12891">
    <property type="entry name" value="DNA REPAIR/TRANSCRIPTION PROTEIN MET18/MMS19"/>
    <property type="match status" value="1"/>
</dbReference>
<dbReference type="InterPro" id="IPR021133">
    <property type="entry name" value="HEAT_type_2"/>
</dbReference>
<evidence type="ECO:0000256" key="1">
    <source>
        <dbReference type="PROSITE-ProRule" id="PRU00103"/>
    </source>
</evidence>
<name>A0A8A1MI91_AJECA</name>
<dbReference type="GO" id="GO:0005634">
    <property type="term" value="C:nucleus"/>
    <property type="evidence" value="ECO:0007669"/>
    <property type="project" value="UniProtKB-SubCell"/>
</dbReference>
<dbReference type="OrthoDB" id="342900at2759"/>
<dbReference type="EMBL" id="CP069115">
    <property type="protein sequence ID" value="QSS65751.1"/>
    <property type="molecule type" value="Genomic_DNA"/>
</dbReference>
<dbReference type="GO" id="GO:0097361">
    <property type="term" value="C:cytosolic [4Fe-4S] assembly targeting complex"/>
    <property type="evidence" value="ECO:0007669"/>
    <property type="project" value="UniProtKB-UniRule"/>
</dbReference>
<organism evidence="4 5">
    <name type="scientific">Ajellomyces capsulatus</name>
    <name type="common">Darling's disease fungus</name>
    <name type="synonym">Histoplasma capsulatum</name>
    <dbReference type="NCBI Taxonomy" id="5037"/>
    <lineage>
        <taxon>Eukaryota</taxon>
        <taxon>Fungi</taxon>
        <taxon>Dikarya</taxon>
        <taxon>Ascomycota</taxon>
        <taxon>Pezizomycotina</taxon>
        <taxon>Eurotiomycetes</taxon>
        <taxon>Eurotiomycetidae</taxon>
        <taxon>Onygenales</taxon>
        <taxon>Ajellomycetaceae</taxon>
        <taxon>Histoplasma</taxon>
    </lineage>
</organism>
<evidence type="ECO:0000259" key="3">
    <source>
        <dbReference type="Pfam" id="PF14500"/>
    </source>
</evidence>
<dbReference type="InterPro" id="IPR039920">
    <property type="entry name" value="MMS19"/>
</dbReference>
<evidence type="ECO:0000256" key="2">
    <source>
        <dbReference type="RuleBase" id="RU367072"/>
    </source>
</evidence>
<comment type="subcellular location">
    <subcellularLocation>
        <location evidence="2">Nucleus</location>
    </subcellularLocation>
</comment>
<dbReference type="Pfam" id="PF14500">
    <property type="entry name" value="MMS19_N"/>
    <property type="match status" value="1"/>
</dbReference>
<dbReference type="GO" id="GO:0016226">
    <property type="term" value="P:iron-sulfur cluster assembly"/>
    <property type="evidence" value="ECO:0007669"/>
    <property type="project" value="UniProtKB-UniRule"/>
</dbReference>
<comment type="similarity">
    <text evidence="2">Belongs to the MET18/MMS19 family.</text>
</comment>
<dbReference type="AlphaFoldDB" id="A0A8A1MI91"/>
<evidence type="ECO:0000313" key="5">
    <source>
        <dbReference type="Proteomes" id="UP000663671"/>
    </source>
</evidence>
<proteinExistence type="inferred from homology"/>
<dbReference type="InterPro" id="IPR029240">
    <property type="entry name" value="MMS19_N"/>
</dbReference>
<dbReference type="PROSITE" id="PS50077">
    <property type="entry name" value="HEAT_REPEAT"/>
    <property type="match status" value="1"/>
</dbReference>
<comment type="function">
    <text evidence="2">Key component of the cytosolic iron-sulfur protein assembly (CIA) complex, a multiprotein complex that mediates the incorporation of iron-sulfur cluster into apoproteins specifically involved in DNA metabolism and genomic integrity. In the CIA complex, MMS19 acts as an adapter between early-acting CIA components and a subset of cellular target iron-sulfur proteins.</text>
</comment>
<sequence>MSELQEFLLVVDDNREQALGIASIAAQRSRVLTGFCILIRIVLAEVENKQSTLIGLVQSLGEYINDENPAIRGKVVSYLTAVIKALSPNFLSRQQIQALTDFYCDRIEDGGAIAGLDRLQGLDRFTKDMTERVIRSYPAIEIFRETLIKTHSTARYGR</sequence>